<organism evidence="1 2">
    <name type="scientific">Enterocloster bolteae (strain ATCC BAA-613 / DSM 15670 / CCUG 46953 / JCM 12243 / WAL 16351)</name>
    <name type="common">Clostridium bolteae</name>
    <dbReference type="NCBI Taxonomy" id="411902"/>
    <lineage>
        <taxon>Bacteria</taxon>
        <taxon>Bacillati</taxon>
        <taxon>Bacillota</taxon>
        <taxon>Clostridia</taxon>
        <taxon>Lachnospirales</taxon>
        <taxon>Lachnospiraceae</taxon>
        <taxon>Enterocloster</taxon>
    </lineage>
</organism>
<dbReference type="Proteomes" id="UP000005396">
    <property type="component" value="Unassembled WGS sequence"/>
</dbReference>
<comment type="caution">
    <text evidence="1">The sequence shown here is derived from an EMBL/GenBank/DDBJ whole genome shotgun (WGS) entry which is preliminary data.</text>
</comment>
<evidence type="ECO:0008006" key="3">
    <source>
        <dbReference type="Google" id="ProtNLM"/>
    </source>
</evidence>
<dbReference type="PaxDb" id="411902-CLOBOL_04639"/>
<gene>
    <name evidence="1" type="ORF">CLOBOL_04639</name>
</gene>
<protein>
    <recommendedName>
        <fullName evidence="3">SMI1/KNR4 family protein</fullName>
    </recommendedName>
</protein>
<evidence type="ECO:0000313" key="1">
    <source>
        <dbReference type="EMBL" id="EDP14947.1"/>
    </source>
</evidence>
<evidence type="ECO:0000313" key="2">
    <source>
        <dbReference type="Proteomes" id="UP000005396"/>
    </source>
</evidence>
<accession>A8RWN1</accession>
<reference evidence="1 2" key="1">
    <citation type="submission" date="2007-08" db="EMBL/GenBank/DDBJ databases">
        <authorList>
            <person name="Fulton L."/>
            <person name="Clifton S."/>
            <person name="Fulton B."/>
            <person name="Xu J."/>
            <person name="Minx P."/>
            <person name="Pepin K.H."/>
            <person name="Johnson M."/>
            <person name="Thiruvilangam P."/>
            <person name="Bhonagiri V."/>
            <person name="Nash W.E."/>
            <person name="Mardis E.R."/>
            <person name="Wilson R.K."/>
        </authorList>
    </citation>
    <scope>NUCLEOTIDE SEQUENCE [LARGE SCALE GENOMIC DNA]</scope>
    <source>
        <strain evidence="2">ATCC BAA-613 / DSM 15670 / CCUG 46953 / JCM 12243 / WAL 16351</strain>
    </source>
</reference>
<dbReference type="AlphaFoldDB" id="A8RWN1"/>
<sequence length="123" mass="14270">MGLMEGYHMTAEEVFCELSDKYGDDFNWHMLPLSNHTFTAELKKEIGKNHFLYHKQIWAVAKCDSNDDVLYLADNGGGADIYYIFHLTYSECNTDGFPRYKKFEGINAVKEYIEQSLNQDSSF</sequence>
<dbReference type="EMBL" id="ABCC02000037">
    <property type="protein sequence ID" value="EDP14947.1"/>
    <property type="molecule type" value="Genomic_DNA"/>
</dbReference>
<reference evidence="1 2" key="2">
    <citation type="submission" date="2007-09" db="EMBL/GenBank/DDBJ databases">
        <title>Draft genome sequence of Clostridium bolteae (ATCC BAA-613).</title>
        <authorList>
            <person name="Sudarsanam P."/>
            <person name="Ley R."/>
            <person name="Guruge J."/>
            <person name="Turnbaugh P.J."/>
            <person name="Mahowald M."/>
            <person name="Liep D."/>
            <person name="Gordon J."/>
        </authorList>
    </citation>
    <scope>NUCLEOTIDE SEQUENCE [LARGE SCALE GENOMIC DNA]</scope>
    <source>
        <strain evidence="2">ATCC BAA-613 / DSM 15670 / CCUG 46953 / JCM 12243 / WAL 16351</strain>
    </source>
</reference>
<name>A8RWN1_ENTBW</name>
<dbReference type="HOGENOM" id="CLU_2105307_0_0_9"/>
<dbReference type="eggNOG" id="ENOG5033MGK">
    <property type="taxonomic scope" value="Bacteria"/>
</dbReference>
<proteinExistence type="predicted"/>